<proteinExistence type="inferred from homology"/>
<dbReference type="InterPro" id="IPR001715">
    <property type="entry name" value="CH_dom"/>
</dbReference>
<dbReference type="InterPro" id="IPR003781">
    <property type="entry name" value="CoA-bd"/>
</dbReference>
<dbReference type="Pfam" id="PF00285">
    <property type="entry name" value="Citrate_synt"/>
    <property type="match status" value="1"/>
</dbReference>
<gene>
    <name evidence="29" type="ORF">ARMOST_16227</name>
</gene>
<dbReference type="FunFam" id="1.10.418.10:FF:000010">
    <property type="entry name" value="Plastin-3 isoform 1"/>
    <property type="match status" value="1"/>
</dbReference>
<evidence type="ECO:0000256" key="22">
    <source>
        <dbReference type="ARBA" id="ARBA00060724"/>
    </source>
</evidence>
<evidence type="ECO:0000256" key="20">
    <source>
        <dbReference type="ARBA" id="ARBA00047593"/>
    </source>
</evidence>
<evidence type="ECO:0000256" key="19">
    <source>
        <dbReference type="ARBA" id="ARBA00030982"/>
    </source>
</evidence>
<comment type="subunit">
    <text evidence="4">Homotetramer.</text>
</comment>
<feature type="domain" description="Calponin-homology (CH)" evidence="28">
    <location>
        <begin position="1295"/>
        <end position="1415"/>
    </location>
</feature>
<dbReference type="CDD" id="cd21294">
    <property type="entry name" value="CH_FIMB_rpt1"/>
    <property type="match status" value="1"/>
</dbReference>
<evidence type="ECO:0000256" key="4">
    <source>
        <dbReference type="ARBA" id="ARBA00011881"/>
    </source>
</evidence>
<evidence type="ECO:0000256" key="15">
    <source>
        <dbReference type="ARBA" id="ARBA00022842"/>
    </source>
</evidence>
<comment type="catalytic activity">
    <reaction evidence="20">
        <text>oxaloacetate + acetyl-CoA + ADP + phosphate = citrate + ATP + CoA</text>
        <dbReference type="Rhea" id="RHEA:21160"/>
        <dbReference type="ChEBI" id="CHEBI:16452"/>
        <dbReference type="ChEBI" id="CHEBI:16947"/>
        <dbReference type="ChEBI" id="CHEBI:30616"/>
        <dbReference type="ChEBI" id="CHEBI:43474"/>
        <dbReference type="ChEBI" id="CHEBI:57287"/>
        <dbReference type="ChEBI" id="CHEBI:57288"/>
        <dbReference type="ChEBI" id="CHEBI:456216"/>
        <dbReference type="EC" id="2.3.3.8"/>
    </reaction>
</comment>
<name>A0A284RVK2_ARMOS</name>
<dbReference type="InterPro" id="IPR036969">
    <property type="entry name" value="Citrate_synthase_sf"/>
</dbReference>
<dbReference type="FunFam" id="3.40.50.261:FF:000004">
    <property type="entry name" value="ATP-citrate synthase subunit"/>
    <property type="match status" value="1"/>
</dbReference>
<dbReference type="GO" id="GO:0046872">
    <property type="term" value="F:metal ion binding"/>
    <property type="evidence" value="ECO:0007669"/>
    <property type="project" value="UniProtKB-KW"/>
</dbReference>
<feature type="domain" description="Calponin-homology (CH)" evidence="28">
    <location>
        <begin position="1443"/>
        <end position="1546"/>
    </location>
</feature>
<dbReference type="PROSITE" id="PS50021">
    <property type="entry name" value="CH"/>
    <property type="match status" value="4"/>
</dbReference>
<keyword evidence="6" id="KW-0963">Cytoplasm</keyword>
<keyword evidence="13" id="KW-0106">Calcium</keyword>
<dbReference type="InterPro" id="IPR002020">
    <property type="entry name" value="Citrate_synthase"/>
</dbReference>
<dbReference type="SUPFAM" id="SSF47576">
    <property type="entry name" value="Calponin-homology domain, CH-domain"/>
    <property type="match status" value="1"/>
</dbReference>
<dbReference type="GO" id="GO:0006085">
    <property type="term" value="P:acetyl-CoA biosynthetic process"/>
    <property type="evidence" value="ECO:0007669"/>
    <property type="project" value="TreeGrafter"/>
</dbReference>
<evidence type="ECO:0000256" key="27">
    <source>
        <dbReference type="SAM" id="MobiDB-lite"/>
    </source>
</evidence>
<dbReference type="Gene3D" id="3.30.470.110">
    <property type="match status" value="1"/>
</dbReference>
<dbReference type="Gene3D" id="1.10.418.10">
    <property type="entry name" value="Calponin-like domain"/>
    <property type="match status" value="4"/>
</dbReference>
<keyword evidence="16" id="KW-0443">Lipid metabolism</keyword>
<evidence type="ECO:0000256" key="8">
    <source>
        <dbReference type="ARBA" id="ARBA00022553"/>
    </source>
</evidence>
<comment type="similarity">
    <text evidence="2">In the C-terminal section; belongs to the succinate/malate CoA ligase alpha subunit family.</text>
</comment>
<evidence type="ECO:0000256" key="25">
    <source>
        <dbReference type="ARBA" id="ARBA00083544"/>
    </source>
</evidence>
<dbReference type="PROSITE" id="PS00399">
    <property type="entry name" value="SUCCINYL_COA_LIG_2"/>
    <property type="match status" value="1"/>
</dbReference>
<keyword evidence="8" id="KW-0597">Phosphoprotein</keyword>
<dbReference type="InterPro" id="IPR017440">
    <property type="entry name" value="Cit_synth/succinyl-CoA_lig_AS"/>
</dbReference>
<dbReference type="GO" id="GO:0110009">
    <property type="term" value="P:formin-nucleated actin cable organization"/>
    <property type="evidence" value="ECO:0007669"/>
    <property type="project" value="UniProtKB-ARBA"/>
</dbReference>
<keyword evidence="12" id="KW-0547">Nucleotide-binding</keyword>
<evidence type="ECO:0000256" key="5">
    <source>
        <dbReference type="ARBA" id="ARBA00012639"/>
    </source>
</evidence>
<keyword evidence="11" id="KW-0677">Repeat</keyword>
<dbReference type="FunFam" id="3.30.470.110:FF:000003">
    <property type="entry name" value="ATP-citrate synthase subunit 2"/>
    <property type="match status" value="1"/>
</dbReference>
<comment type="subunit">
    <text evidence="23">Composed of two subunits.</text>
</comment>
<dbReference type="InterPro" id="IPR005811">
    <property type="entry name" value="SUCC_ACL_C"/>
</dbReference>
<evidence type="ECO:0000256" key="10">
    <source>
        <dbReference type="ARBA" id="ARBA00022723"/>
    </source>
</evidence>
<dbReference type="GO" id="GO:0005524">
    <property type="term" value="F:ATP binding"/>
    <property type="evidence" value="ECO:0007669"/>
    <property type="project" value="UniProtKB-KW"/>
</dbReference>
<evidence type="ECO:0000256" key="16">
    <source>
        <dbReference type="ARBA" id="ARBA00023098"/>
    </source>
</evidence>
<keyword evidence="15" id="KW-0460">Magnesium</keyword>
<dbReference type="Pfam" id="PF16114">
    <property type="entry name" value="Citrate_bind"/>
    <property type="match status" value="1"/>
</dbReference>
<evidence type="ECO:0000256" key="9">
    <source>
        <dbReference type="ARBA" id="ARBA00022679"/>
    </source>
</evidence>
<dbReference type="GO" id="GO:0003779">
    <property type="term" value="F:actin binding"/>
    <property type="evidence" value="ECO:0007669"/>
    <property type="project" value="UniProtKB-KW"/>
</dbReference>
<dbReference type="PANTHER" id="PTHR23118">
    <property type="entry name" value="ATP-CITRATE SYNTHASE"/>
    <property type="match status" value="1"/>
</dbReference>
<reference evidence="30" key="1">
    <citation type="journal article" date="2017" name="Nat. Ecol. Evol.">
        <title>Genome expansion and lineage-specific genetic innovations in the forest pathogenic fungi Armillaria.</title>
        <authorList>
            <person name="Sipos G."/>
            <person name="Prasanna A.N."/>
            <person name="Walter M.C."/>
            <person name="O'Connor E."/>
            <person name="Balint B."/>
            <person name="Krizsan K."/>
            <person name="Kiss B."/>
            <person name="Hess J."/>
            <person name="Varga T."/>
            <person name="Slot J."/>
            <person name="Riley R."/>
            <person name="Boka B."/>
            <person name="Rigling D."/>
            <person name="Barry K."/>
            <person name="Lee J."/>
            <person name="Mihaltcheva S."/>
            <person name="LaButti K."/>
            <person name="Lipzen A."/>
            <person name="Waldron R."/>
            <person name="Moloney N.M."/>
            <person name="Sperisen C."/>
            <person name="Kredics L."/>
            <person name="Vagvoelgyi C."/>
            <person name="Patrignani A."/>
            <person name="Fitzpatrick D."/>
            <person name="Nagy I."/>
            <person name="Doyle S."/>
            <person name="Anderson J.B."/>
            <person name="Grigoriev I.V."/>
            <person name="Gueldener U."/>
            <person name="Muensterkoetter M."/>
            <person name="Nagy L.G."/>
        </authorList>
    </citation>
    <scope>NUCLEOTIDE SEQUENCE [LARGE SCALE GENOMIC DNA]</scope>
    <source>
        <strain evidence="30">C18/9</strain>
    </source>
</reference>
<evidence type="ECO:0000256" key="11">
    <source>
        <dbReference type="ARBA" id="ARBA00022737"/>
    </source>
</evidence>
<dbReference type="Pfam" id="PF00549">
    <property type="entry name" value="Ligase_CoA"/>
    <property type="match status" value="1"/>
</dbReference>
<dbReference type="FunFam" id="1.10.418.10:FF:000042">
    <property type="entry name" value="Fimbrin, putative"/>
    <property type="match status" value="1"/>
</dbReference>
<evidence type="ECO:0000256" key="26">
    <source>
        <dbReference type="ARBA" id="ARBA00093367"/>
    </source>
</evidence>
<evidence type="ECO:0000256" key="12">
    <source>
        <dbReference type="ARBA" id="ARBA00022741"/>
    </source>
</evidence>
<dbReference type="FunFam" id="1.10.230.10:FF:000005">
    <property type="entry name" value="ATP-citrate synthase subunit 1"/>
    <property type="match status" value="1"/>
</dbReference>
<dbReference type="SUPFAM" id="SSF52210">
    <property type="entry name" value="Succinyl-CoA synthetase domains"/>
    <property type="match status" value="1"/>
</dbReference>
<keyword evidence="14" id="KW-0067">ATP-binding</keyword>
<comment type="function">
    <text evidence="21">Catalyzes the formation of cytosolic acetyl-CoA, which is mainly used for the biosynthesis of fatty acids and sterols.</text>
</comment>
<evidence type="ECO:0000256" key="13">
    <source>
        <dbReference type="ARBA" id="ARBA00022837"/>
    </source>
</evidence>
<dbReference type="SUPFAM" id="SSF51735">
    <property type="entry name" value="NAD(P)-binding Rossmann-fold domains"/>
    <property type="match status" value="1"/>
</dbReference>
<dbReference type="GO" id="GO:0016829">
    <property type="term" value="F:lyase activity"/>
    <property type="evidence" value="ECO:0007669"/>
    <property type="project" value="UniProtKB-KW"/>
</dbReference>
<evidence type="ECO:0000256" key="24">
    <source>
        <dbReference type="ARBA" id="ARBA00076189"/>
    </source>
</evidence>
<dbReference type="Pfam" id="PF02629">
    <property type="entry name" value="CoA_binding"/>
    <property type="match status" value="1"/>
</dbReference>
<sequence length="1838" mass="200097">MSSKPIREYDAKLLLSYWLTRVPTIDSSIQLGESATPALPRVAQVLFDEETKQTTGLAELPAWTRESGVKLVAKPDQLIKRRGKAGLLALNKTIDEAMAWIGDRAGKVQKVEAVSGPLVSFILEPFLPHPSNTEYYVCINSSREGDSILFTHEGGVDVGDVDAKALKLDIPVPTSAKPNTFPSKETIASTLLTHVPAEKKSALVDFLIRLYSVYVDLHFAYLEINPLICLGASESKSGKVEIHYLDMAAKLDQTAESICGQKWAIARDLSVYDGAAVVQKGGKVTADRGPPMVFPAPFGRSLTKEEAYIQKLDASTGASLKLTVLNPEGRVWTMVAGGGASVVYSDAIAACGFAHELANYGEYSGAPTEGQTYEYAKTLIDLITRGTPRPEGKILIIGGGIANFTNVAATFKGIIRALKEYKQQLINSGVKIFVRRGGPNYQEGLKAMRLLGESLGVPIRVFGPETHITEIVPLALGISAKTHSPKSVPGTAPGTPPAAASGSVTSEPSAVGTIHPSGERTQPDDQIVHFDTSSPTFRPSYRPFDEHTRSFVYGLQPRAIQGMLDFDYSCGRSTPSVAAMIYPFGGHHIQKFYWGTKETLLPVYTSVGEAVAKHPDVDVVVNFASSRSVLGSTMEILKGGYTGIRSIALIAEGVPERHAREILWEAKQRNVLIIGPATVGGIKPGCFRIGNSGGMMDNIIASKLYRAGSVGYVSKSGGMSNELNNILSFTTNGTYEGIAIGGDRYPGTTFIDHLLRYEADPECKMLVLLGEVGGVEEYRVIEAVKNGQIKKPVVAWAIGTCAKMFTTEVQFGHAGSMANSDLETADAKNRAMREAGFVVPETFEELPTVLRETYDALVAKGVVVPKPERDPPVIPMDYKWAQELGLIRKPAAFISTISDERGQELLYAGMRISDVFKEDIGLGGVVSLLWFKRRLPPWATKFIEMVLMLTADHGPAVSGAMNTIVASRAGKDLISSLASGLLTIGSRFGGALDEAAAMFSNARDTGLTPREFVDNSRKANKLISGIGHKIKSVNNPDLRVELVKEYVRKNFPSHSLLDYALAVEKVTTSKKDTLILNVDGCIAVCFVDLLRDSGAFTPEEADEYIKIGTLNGLFVLGRSIGFIGHHLDQKRLRAPLYRHPADDIFINMADFSAVFVIVIAQPLAHIYNSVSYLDVRCQYSTMDAFRLQKKYPEVSRDEMFNLINRFNSISTDSPGRVDKTAVLQALQSSGESYDQARETLKHVSVDASGKVELEDWVELNVKLHSQAATGGGIKTAKGKMTVQGSNANVSHTINEDERREFTNHINLVLENDPDISGRYPIPTDTMQLFDECKDGLVLCKLINDSVPDTIDTRVLNKPTAKKPLNAFQMTENNNIVITSAKAIGCSVVNIGSADIQEGREHLILGLIWQVIRRGLLSGVDLRIHPELGRLCEEGETIEDLLRLTPDQILVRWFNYHLKKAGWHRRVNNFSRDVNDAENYTVLLNQLMPAECSLAPLQTSDLRTRAEQVLSNADKIGCRKFLTPSSLIAGNPRLNLAFVANLFNTHPGLDPLTEVEKTDYGAVEDFDAEGEREARVFTLWLNSLGVEPGVFNLVEDLRDGLVILQAFDKISPGVVVWRRVSKPKEGKGANLGAYVSGGAVGEEDEDVGMQSKGMGVSRFKAVENTNYAVDLARGSGLHMVGIQGADIVDGNKTLVLGLVWQLMRLSITKTLTSLSKSTGGRPISDTEILKWANATAATAANPVARTRSIRSFKDPSISTGLFFLDLLDAIRPGIVDPALVIAVDVTGEYEDRRQNAKLAISIARKMNALIFLVPEDIVDIRPKLIMTFVGSLMSIANGQ</sequence>
<comment type="similarity">
    <text evidence="22">Belongs to the succinate/malate CoA ligase alpha subunit family.</text>
</comment>
<feature type="domain" description="Calponin-homology (CH)" evidence="28">
    <location>
        <begin position="1570"/>
        <end position="1706"/>
    </location>
</feature>
<dbReference type="GO" id="GO:0030479">
    <property type="term" value="C:actin cortical patch"/>
    <property type="evidence" value="ECO:0007669"/>
    <property type="project" value="UniProtKB-ARBA"/>
</dbReference>
<comment type="similarity">
    <text evidence="3">In the N-terminal section; belongs to the succinate/malate CoA ligase beta subunit family.</text>
</comment>
<feature type="region of interest" description="Disordered" evidence="27">
    <location>
        <begin position="483"/>
        <end position="527"/>
    </location>
</feature>
<dbReference type="OrthoDB" id="3261737at2759"/>
<feature type="domain" description="Calponin-homology (CH)" evidence="28">
    <location>
        <begin position="1721"/>
        <end position="1836"/>
    </location>
</feature>
<dbReference type="GO" id="GO:0006633">
    <property type="term" value="P:fatty acid biosynthetic process"/>
    <property type="evidence" value="ECO:0007669"/>
    <property type="project" value="TreeGrafter"/>
</dbReference>
<dbReference type="STRING" id="47428.A0A284RVK2"/>
<dbReference type="InterPro" id="IPR001589">
    <property type="entry name" value="Actinin_actin-bd_CS"/>
</dbReference>
<dbReference type="GO" id="GO:0003878">
    <property type="term" value="F:ATP citrate synthase activity"/>
    <property type="evidence" value="ECO:0007669"/>
    <property type="project" value="UniProtKB-EC"/>
</dbReference>
<dbReference type="Pfam" id="PF24948">
    <property type="entry name" value="Citrate_synth_N"/>
    <property type="match status" value="1"/>
</dbReference>
<dbReference type="PROSITE" id="PS00020">
    <property type="entry name" value="ACTININ_2"/>
    <property type="match status" value="1"/>
</dbReference>
<dbReference type="SUPFAM" id="SSF48256">
    <property type="entry name" value="Citrate synthase"/>
    <property type="match status" value="1"/>
</dbReference>
<dbReference type="InterPro" id="IPR011992">
    <property type="entry name" value="EF-hand-dom_pair"/>
</dbReference>
<dbReference type="Pfam" id="PF00307">
    <property type="entry name" value="CH"/>
    <property type="match status" value="4"/>
</dbReference>
<evidence type="ECO:0000256" key="23">
    <source>
        <dbReference type="ARBA" id="ARBA00062455"/>
    </source>
</evidence>
<evidence type="ECO:0000256" key="21">
    <source>
        <dbReference type="ARBA" id="ARBA00054002"/>
    </source>
</evidence>
<dbReference type="PROSITE" id="PS00019">
    <property type="entry name" value="ACTININ_1"/>
    <property type="match status" value="1"/>
</dbReference>
<dbReference type="PROSITE" id="PS01216">
    <property type="entry name" value="SUCCINYL_COA_LIG_1"/>
    <property type="match status" value="1"/>
</dbReference>
<dbReference type="EMBL" id="FUEG01000018">
    <property type="protein sequence ID" value="SJL12796.1"/>
    <property type="molecule type" value="Genomic_DNA"/>
</dbReference>
<accession>A0A284RVK2</accession>
<dbReference type="FunFam" id="1.10.418.10:FF:000016">
    <property type="entry name" value="Probable fimbrin"/>
    <property type="match status" value="1"/>
</dbReference>
<dbReference type="Gene3D" id="3.40.50.720">
    <property type="entry name" value="NAD(P)-binding Rossmann-like Domain"/>
    <property type="match status" value="1"/>
</dbReference>
<dbReference type="InterPro" id="IPR056749">
    <property type="entry name" value="Citrate_synth_N"/>
</dbReference>
<dbReference type="SUPFAM" id="SSF47473">
    <property type="entry name" value="EF-hand"/>
    <property type="match status" value="1"/>
</dbReference>
<dbReference type="CDD" id="cd21300">
    <property type="entry name" value="CH_FIMB_rpt3"/>
    <property type="match status" value="1"/>
</dbReference>
<keyword evidence="17" id="KW-0009">Actin-binding</keyword>
<dbReference type="Proteomes" id="UP000219338">
    <property type="component" value="Unassembled WGS sequence"/>
</dbReference>
<dbReference type="InterPro" id="IPR036291">
    <property type="entry name" value="NAD(P)-bd_dom_sf"/>
</dbReference>
<dbReference type="GO" id="GO:0005829">
    <property type="term" value="C:cytosol"/>
    <property type="evidence" value="ECO:0007669"/>
    <property type="project" value="TreeGrafter"/>
</dbReference>
<dbReference type="Gene3D" id="3.40.50.261">
    <property type="entry name" value="Succinyl-CoA synthetase domains"/>
    <property type="match status" value="2"/>
</dbReference>
<keyword evidence="9" id="KW-0808">Transferase</keyword>
<evidence type="ECO:0000256" key="3">
    <source>
        <dbReference type="ARBA" id="ARBA00010719"/>
    </source>
</evidence>
<dbReference type="InterPro" id="IPR032263">
    <property type="entry name" value="Citrate-bd"/>
</dbReference>
<evidence type="ECO:0000256" key="17">
    <source>
        <dbReference type="ARBA" id="ARBA00023203"/>
    </source>
</evidence>
<feature type="compositionally biased region" description="Basic and acidic residues" evidence="27">
    <location>
        <begin position="517"/>
        <end position="527"/>
    </location>
</feature>
<evidence type="ECO:0000256" key="1">
    <source>
        <dbReference type="ARBA" id="ARBA00004496"/>
    </source>
</evidence>
<protein>
    <recommendedName>
        <fullName evidence="5">ATP citrate synthase</fullName>
        <ecNumber evidence="5">2.3.3.8</ecNumber>
    </recommendedName>
    <alternativeName>
        <fullName evidence="18">ATP-citrate (pro-S-)-lyase</fullName>
    </alternativeName>
    <alternativeName>
        <fullName evidence="24">ATP-citrate (pro-S-)-lyase 1</fullName>
    </alternativeName>
    <alternativeName>
        <fullName evidence="19">Citrate cleavage enzyme</fullName>
    </alternativeName>
    <alternativeName>
        <fullName evidence="25">Citrate cleavage enzyme subunit 1</fullName>
    </alternativeName>
</protein>
<feature type="compositionally biased region" description="Low complexity" evidence="27">
    <location>
        <begin position="487"/>
        <end position="504"/>
    </location>
</feature>
<dbReference type="FunFam" id="3.40.50.261:FF:000003">
    <property type="entry name" value="ATP-citrate synthase subunit"/>
    <property type="match status" value="1"/>
</dbReference>
<evidence type="ECO:0000256" key="2">
    <source>
        <dbReference type="ARBA" id="ARBA00005899"/>
    </source>
</evidence>
<evidence type="ECO:0000313" key="30">
    <source>
        <dbReference type="Proteomes" id="UP000219338"/>
    </source>
</evidence>
<dbReference type="EC" id="2.3.3.8" evidence="5"/>
<evidence type="ECO:0000259" key="28">
    <source>
        <dbReference type="PROSITE" id="PS50021"/>
    </source>
</evidence>
<keyword evidence="29" id="KW-0456">Lyase</keyword>
<comment type="subcellular location">
    <subcellularLocation>
        <location evidence="1">Cytoplasm</location>
    </subcellularLocation>
</comment>
<dbReference type="PANTHER" id="PTHR23118:SF42">
    <property type="entry name" value="ATP-CITRATE SYNTHASE"/>
    <property type="match status" value="1"/>
</dbReference>
<keyword evidence="7" id="KW-0444">Lipid biosynthesis</keyword>
<evidence type="ECO:0000256" key="6">
    <source>
        <dbReference type="ARBA" id="ARBA00022490"/>
    </source>
</evidence>
<dbReference type="CDD" id="cd06100">
    <property type="entry name" value="CCL_ACL-C"/>
    <property type="match status" value="1"/>
</dbReference>
<evidence type="ECO:0000256" key="18">
    <source>
        <dbReference type="ARBA" id="ARBA00030151"/>
    </source>
</evidence>
<dbReference type="InterPro" id="IPR016143">
    <property type="entry name" value="Citrate_synth-like_sm_a-sub"/>
</dbReference>
<keyword evidence="10" id="KW-0479">Metal-binding</keyword>
<evidence type="ECO:0000256" key="14">
    <source>
        <dbReference type="ARBA" id="ARBA00022840"/>
    </source>
</evidence>
<evidence type="ECO:0000256" key="7">
    <source>
        <dbReference type="ARBA" id="ARBA00022516"/>
    </source>
</evidence>
<keyword evidence="30" id="KW-1185">Reference proteome</keyword>
<dbReference type="FunFam" id="3.40.50.720:FF:000024">
    <property type="entry name" value="Probable ATP-citrate synthase"/>
    <property type="match status" value="1"/>
</dbReference>
<evidence type="ECO:0000313" key="29">
    <source>
        <dbReference type="EMBL" id="SJL12796.1"/>
    </source>
</evidence>
<dbReference type="InterPro" id="IPR036872">
    <property type="entry name" value="CH_dom_sf"/>
</dbReference>
<dbReference type="InterPro" id="IPR016102">
    <property type="entry name" value="Succinyl-CoA_synth-like"/>
</dbReference>
<dbReference type="InterPro" id="IPR033847">
    <property type="entry name" value="Citrt_syn/SCS-alpha_CS"/>
</dbReference>
<dbReference type="CDD" id="cd21220">
    <property type="entry name" value="CH_PLS_FIM_rpt4"/>
    <property type="match status" value="1"/>
</dbReference>
<organism evidence="29 30">
    <name type="scientific">Armillaria ostoyae</name>
    <name type="common">Armillaria root rot fungus</name>
    <dbReference type="NCBI Taxonomy" id="47428"/>
    <lineage>
        <taxon>Eukaryota</taxon>
        <taxon>Fungi</taxon>
        <taxon>Dikarya</taxon>
        <taxon>Basidiomycota</taxon>
        <taxon>Agaricomycotina</taxon>
        <taxon>Agaricomycetes</taxon>
        <taxon>Agaricomycetidae</taxon>
        <taxon>Agaricales</taxon>
        <taxon>Marasmiineae</taxon>
        <taxon>Physalacriaceae</taxon>
        <taxon>Armillaria</taxon>
    </lineage>
</organism>
<dbReference type="Gene3D" id="1.10.230.10">
    <property type="entry name" value="Cytochrome P450-Terp, domain 2"/>
    <property type="match status" value="1"/>
</dbReference>
<dbReference type="SUPFAM" id="SSF56059">
    <property type="entry name" value="Glutathione synthetase ATP-binding domain-like"/>
    <property type="match status" value="1"/>
</dbReference>
<dbReference type="SMART" id="SM00033">
    <property type="entry name" value="CH"/>
    <property type="match status" value="4"/>
</dbReference>
<comment type="function">
    <text evidence="26">Catalyzes the cleavage of citrate into oxaloacetate and acetyl-CoA, the latter serving as common substrate in multiple biochemical reactions in protein, carbohydrate and lipid metabolism.</text>
</comment>